<evidence type="ECO:0000259" key="7">
    <source>
        <dbReference type="PROSITE" id="PS50525"/>
    </source>
</evidence>
<evidence type="ECO:0000256" key="4">
    <source>
        <dbReference type="ARBA" id="ARBA00022801"/>
    </source>
</evidence>
<evidence type="ECO:0000256" key="1">
    <source>
        <dbReference type="ARBA" id="ARBA00004340"/>
    </source>
</evidence>
<name>A0A8E6Z7X9_9VIRU</name>
<dbReference type="PROSITE" id="PS50525">
    <property type="entry name" value="RDRP_SSRNA_NEG_SEG"/>
    <property type="match status" value="1"/>
</dbReference>
<dbReference type="Pfam" id="PF04196">
    <property type="entry name" value="Bunya_RdRp"/>
    <property type="match status" value="1"/>
</dbReference>
<feature type="domain" description="RdRp catalytic" evidence="7">
    <location>
        <begin position="1030"/>
        <end position="1217"/>
    </location>
</feature>
<evidence type="ECO:0000256" key="3">
    <source>
        <dbReference type="ARBA" id="ARBA00018602"/>
    </source>
</evidence>
<dbReference type="GO" id="GO:0003968">
    <property type="term" value="F:RNA-directed RNA polymerase activity"/>
    <property type="evidence" value="ECO:0007669"/>
    <property type="project" value="UniProtKB-KW"/>
</dbReference>
<reference evidence="8" key="1">
    <citation type="journal article" date="2021" name="Viruses">
        <title>Bat Flies of the Family Streblidae (Diptera: Hippoboscoidea) Host Relatives of Medically and Agriculturally Important Bat-Associated Viruses.</title>
        <authorList>
            <person name="Ramirez-Martinez M.M."/>
            <person name="Bennett A.J."/>
            <person name="Dunn C.D."/>
            <person name="Yuill T.M."/>
            <person name="Goldberg T.L."/>
        </authorList>
    </citation>
    <scope>NUCLEOTIDE SEQUENCE</scope>
    <source>
        <strain evidence="8">NGO10</strain>
    </source>
</reference>
<evidence type="ECO:0000256" key="2">
    <source>
        <dbReference type="ARBA" id="ARBA00012494"/>
    </source>
</evidence>
<keyword evidence="8" id="KW-0808">Transferase</keyword>
<dbReference type="GO" id="GO:0039694">
    <property type="term" value="P:viral RNA genome replication"/>
    <property type="evidence" value="ECO:0007669"/>
    <property type="project" value="InterPro"/>
</dbReference>
<dbReference type="Pfam" id="PF15518">
    <property type="entry name" value="L_protein_N"/>
    <property type="match status" value="1"/>
</dbReference>
<dbReference type="CDD" id="cd22349">
    <property type="entry name" value="PDDEXK_RNA_polymerase-like"/>
    <property type="match status" value="1"/>
</dbReference>
<evidence type="ECO:0000256" key="6">
    <source>
        <dbReference type="ARBA" id="ARBA00034123"/>
    </source>
</evidence>
<keyword evidence="4" id="KW-0378">Hydrolase</keyword>
<dbReference type="NCBIfam" id="TIGR04202">
    <property type="entry name" value="capSnatchArena"/>
    <property type="match status" value="1"/>
</dbReference>
<dbReference type="GO" id="GO:0043657">
    <property type="term" value="C:host cell"/>
    <property type="evidence" value="ECO:0007669"/>
    <property type="project" value="UniProtKB-SubCell"/>
</dbReference>
<evidence type="ECO:0000256" key="5">
    <source>
        <dbReference type="ARBA" id="ARBA00030285"/>
    </source>
</evidence>
<dbReference type="EMBL" id="MW798176">
    <property type="protein sequence ID" value="QVU40014.1"/>
    <property type="molecule type" value="mRNA"/>
</dbReference>
<dbReference type="InterPro" id="IPR007099">
    <property type="entry name" value="RNA-dir_pol_NSvirus"/>
</dbReference>
<dbReference type="GO" id="GO:0016787">
    <property type="term" value="F:hydrolase activity"/>
    <property type="evidence" value="ECO:0007669"/>
    <property type="project" value="UniProtKB-KW"/>
</dbReference>
<dbReference type="Pfam" id="PF21561">
    <property type="entry name" value="L_thumb_ring_vir"/>
    <property type="match status" value="1"/>
</dbReference>
<keyword evidence="8" id="KW-0548">Nucleotidyltransferase</keyword>
<protein>
    <recommendedName>
        <fullName evidence="3">RNA-directed RNA polymerase L</fullName>
        <ecNumber evidence="2">2.7.7.48</ecNumber>
    </recommendedName>
    <alternativeName>
        <fullName evidence="5">Large structural protein</fullName>
    </alternativeName>
</protein>
<dbReference type="EC" id="2.7.7.48" evidence="2"/>
<dbReference type="InterPro" id="IPR048006">
    <property type="entry name" value="CapSnatch_bunyavir"/>
</dbReference>
<comment type="subcellular location">
    <subcellularLocation>
        <location evidence="1">Host cell</location>
    </subcellularLocation>
</comment>
<gene>
    <name evidence="8" type="primary">L</name>
</gene>
<evidence type="ECO:0000313" key="8">
    <source>
        <dbReference type="EMBL" id="QVU40014.1"/>
    </source>
</evidence>
<organism evidence="8">
    <name type="scientific">Mamucuso virus</name>
    <dbReference type="NCBI Taxonomy" id="2838394"/>
    <lineage>
        <taxon>Viruses</taxon>
        <taxon>Riboviria</taxon>
    </lineage>
</organism>
<dbReference type="InterPro" id="IPR029124">
    <property type="entry name" value="L_protein_N"/>
</dbReference>
<dbReference type="InterPro" id="IPR007322">
    <property type="entry name" value="RNA_pol_bunyavir"/>
</dbReference>
<accession>A0A8E6Z7X9</accession>
<sequence>MDQLHYLQIKQRIDGCHSASLAKDINTDILISRHDYFGREICKSLNIEYRIDFPLIDILLEVLPSFDPLLYEVPVITPDNYLYMNGKLFIIDYKVSASRESSIQTMSKYKAALDQICLVLNISYEIVIIRANPITNEVTFSNDEFRNNFMNIQIDLDFSRFLKLKQILFDKFSEDEEFLLMISHSDFTITTPWCKSGVKELKTHPIYREFMNSMPIEYQELFEDSLRFNAHNADRWNEHLIKTKSRTENYYNEYVKKSSSKIFMMDGQYSEPNEKEIDKGWSEMSERVSKSRNLSNNVSDQKPSGHFLWTNPDLNSSNNNIEKILKLSKALQNIKEPTKYTEAFKALGACFDFSEEIGKYNQLCLDRKQEARKHLGKVMNKKIDPVIIGKATVYWEQQFGLNNRIFEKNDRLMLTKEFLGIGNHILFKNKTGKDLDLDKPKILDFNSDHIYLESKRLIESTKNLLSQSNNLDLNKDFIYSNFHSNIESASSETGNNLESVIKSCYWSSLNDISVLMKNMLSVSQYNRHNTFRIATCQNNNVFGLVFPSADIKTKRATMVYVIIVLHNDKESLFNPGALYHTYKSGGKYVSISKAMRLDKERCQRIIAAPGLFLTTSLLFKYYSVNSNIHDIMAFSYFTSISITKSLLTLTEPARYMIMNSLATSSHAREYIAEKFSPLTKTLFSVYVTRLIKNACYKANKQREHITLRNISLTDFEITQKGVDDNKDFDSIWFSGKVSLKGYINQVYLPFYFNAKGLHEKHHVLVDLAKTVLEIERDQRLLPLNPWQETLKKESVNLEILIHSISKNLLLDTSRHSHLRSKIESRNNFNRSITTISTFTSSKSCIKLGDFQEFKEKKIQEKSKSISAAMKRHKVANPLFALDELQDLDIQHSNYNNLRACVPKYTDFVSTKVFDRLYEMLKEGLIDDSKSAISNIMDTMKSHKLPHFAFFNKGQKTAKDREIFVGEFESKMCLYGIERIAKERCKLNPDEMISEPGDNKLKALELKAEQEIRFIIEQIKQKNPKMDLELLEQMKPNYKATKIEINADMSKWSAQDVLFKYFWLFALDPILYPEEKERIIYFLCNYMNKRLLLPDELVCNILDQKVKYANDIILEMTNNLHTNSVEIKRNWLQGNLNYTSSYVHSCAMSLYKDILKEVSIKLEAEVLVNSMVHSDDNHTSIVYIHDRFDSNVLIQHSIEVFEETCLSFGCQANMKKTYFSNVIKEFVSLFCISGEPFSIFGRFLLTSVGDCAYIGPYEDMASRLSSTQTAIKHGCPPSLAWVSIAINHWITFMTYNMLPGQVNDPMLRLPANSRDELPIELFGILKADLSTIALIGLEAGNLTFLIDLLNKYTDPFKRREPVALQASLIKDWELNKLTDPEIFKLKILRYLVLDSEMDLDSIMGETSDMRGRSLITPRKFTTIGSLKKLRSFCDYQETTTSNLKIEELYTHMLQNPELLVTKGENKEDYMATVLYRYNSKKFKESLSIQNPSQLFIEQVLFSHKPVIDYNGIRDKYSFISDALELEDRPEILGRLTFNQTYEYLSKDLAGLPLTLEDISLVYQFMILNDPLLITVANSLILKIRSIKQQRTGVTCNSMPELRSIRLIHHSPALVLRAYTHNKLDIPGSEPEEMQRDLVHLKEFIDQTNIKVKMEERINLNEKCIGHKDLAFELKEYTRFYQTCYDYIKSTEHKIKIFILPVKCYTAVDFCASIQGNLIEDNSWTSIHYLRNILSGGFKTIVQKTNTNELNVAIECFRLLCYFTDLFVNKYSKKSFINGIIETFTYKEVTLRYLFSLIKDSHLRYEFLPLLNITDHLEQRDLDKYDAMKSNEAVTWNNWQVNRSLQTGPIDLKISGLNKNIRILGEDTKLHIAELSVTRDDKQYIIATGRRLLSTRHGLHFENLDKVKFIPEANYYITYQRKNKYQYSYQIHDVQSINQRNEDNKAQRTRIFNEIVPVCPIIIAKFNSQPRVTLKDIYYLNYDNLYASKLKVSTDEYAIMRRAGLHKMQNFDGPSLKSGLIDFTQLMKVPELLSTNFEDISKGSLLSFSRVISCTGNKYQDTLEFLSDEPMEMEDEVLIESVPLFTVTYRKKANSTMTYREAIRRLIQYGTEDFEKNFSFANDGFVSNKNLGILEIIVSLLYIVKRSDWSDILLNCLHIAIIKNGMDNEFHNFNLPNYFFTDVINYKIDWVKIKQFILSLPEVQLEPWLSIINDFQIRLEVYTFLYFSISRFHNIIFEVINNTKPWLQLNFRKV</sequence>
<proteinExistence type="evidence at transcript level"/>
<dbReference type="InterPro" id="IPR048547">
    <property type="entry name" value="L_thumb_ring_bunyavir"/>
</dbReference>
<dbReference type="GO" id="GO:0006351">
    <property type="term" value="P:DNA-templated transcription"/>
    <property type="evidence" value="ECO:0007669"/>
    <property type="project" value="InterPro"/>
</dbReference>
<keyword evidence="8" id="KW-0696">RNA-directed RNA polymerase</keyword>
<comment type="similarity">
    <text evidence="6">Belongs to the Bunyavirales RNA polymerase family.</text>
</comment>